<dbReference type="InterPro" id="IPR018499">
    <property type="entry name" value="Tetraspanin/Peripherin"/>
</dbReference>
<evidence type="ECO:0000256" key="2">
    <source>
        <dbReference type="ARBA" id="ARBA00006840"/>
    </source>
</evidence>
<evidence type="ECO:0000256" key="3">
    <source>
        <dbReference type="ARBA" id="ARBA00022692"/>
    </source>
</evidence>
<gene>
    <name evidence="7" type="primary">CD37</name>
    <name evidence="7" type="ORF">AMEX_G18724</name>
</gene>
<proteinExistence type="inferred from homology"/>
<comment type="similarity">
    <text evidence="2">Belongs to the tetraspanin (TM4SF) family.</text>
</comment>
<dbReference type="PANTHER" id="PTHR19282:SF44">
    <property type="entry name" value="CD82 ANTIGEN"/>
    <property type="match status" value="1"/>
</dbReference>
<sequence>MASEFCLSLTKYFLFVFNLVFFLLGSALLSLGLWIMFSETGIPIPGLDFIPLSLLSYLLIISGAVTILLGFFGCLGALKEVKCMLAIYFILLTVLLAAQTVGGVLLITQKSTFQKSLDDHMTNIIKEFGKNNSSLEDIKQTLEILQHEAQCCGWTRSDDWKPVPCSCFYLVNVTANATNHNFLSKTCPCDSSSNLTCQKHAQACKGVVDQWLNTHILTILIVVFALALVECLQWVCLVIFCCLSCSCRCCPVRKSRGSHVQLSRSLCEFDVQWCCVVWRTMLNSKPNCSINYEKITLLNTGNL</sequence>
<dbReference type="OrthoDB" id="438211at2759"/>
<dbReference type="PROSITE" id="PS00421">
    <property type="entry name" value="TM4_1"/>
    <property type="match status" value="1"/>
</dbReference>
<protein>
    <submittedName>
        <fullName evidence="7">Leukocyte antigen CD37-like isoform X2</fullName>
    </submittedName>
</protein>
<dbReference type="PANTHER" id="PTHR19282">
    <property type="entry name" value="TETRASPANIN"/>
    <property type="match status" value="1"/>
</dbReference>
<dbReference type="Gene3D" id="1.10.1450.10">
    <property type="entry name" value="Tetraspanin"/>
    <property type="match status" value="1"/>
</dbReference>
<dbReference type="PRINTS" id="PR00259">
    <property type="entry name" value="TMFOUR"/>
</dbReference>
<keyword evidence="4 6" id="KW-1133">Transmembrane helix</keyword>
<feature type="transmembrane region" description="Helical" evidence="6">
    <location>
        <begin position="12"/>
        <end position="37"/>
    </location>
</feature>
<evidence type="ECO:0000313" key="8">
    <source>
        <dbReference type="Proteomes" id="UP000752171"/>
    </source>
</evidence>
<feature type="transmembrane region" description="Helical" evidence="6">
    <location>
        <begin position="85"/>
        <end position="107"/>
    </location>
</feature>
<dbReference type="Proteomes" id="UP000752171">
    <property type="component" value="Unassembled WGS sequence"/>
</dbReference>
<dbReference type="AlphaFoldDB" id="A0A8T2LD24"/>
<keyword evidence="5 6" id="KW-0472">Membrane</keyword>
<evidence type="ECO:0000313" key="7">
    <source>
        <dbReference type="EMBL" id="KAG9267852.1"/>
    </source>
</evidence>
<evidence type="ECO:0000256" key="1">
    <source>
        <dbReference type="ARBA" id="ARBA00004141"/>
    </source>
</evidence>
<reference evidence="7 8" key="1">
    <citation type="submission" date="2021-07" db="EMBL/GenBank/DDBJ databases">
        <authorList>
            <person name="Imarazene B."/>
            <person name="Zahm M."/>
            <person name="Klopp C."/>
            <person name="Cabau C."/>
            <person name="Beille S."/>
            <person name="Jouanno E."/>
            <person name="Castinel A."/>
            <person name="Lluch J."/>
            <person name="Gil L."/>
            <person name="Kuchtly C."/>
            <person name="Lopez Roques C."/>
            <person name="Donnadieu C."/>
            <person name="Parrinello H."/>
            <person name="Journot L."/>
            <person name="Du K."/>
            <person name="Schartl M."/>
            <person name="Retaux S."/>
            <person name="Guiguen Y."/>
        </authorList>
    </citation>
    <scope>NUCLEOTIDE SEQUENCE [LARGE SCALE GENOMIC DNA]</scope>
    <source>
        <strain evidence="7">Pach_M1</strain>
        <tissue evidence="7">Testis</tissue>
    </source>
</reference>
<dbReference type="EMBL" id="JAICCE010000015">
    <property type="protein sequence ID" value="KAG9267852.1"/>
    <property type="molecule type" value="Genomic_DNA"/>
</dbReference>
<dbReference type="InterPro" id="IPR018503">
    <property type="entry name" value="Tetraspanin_CS"/>
</dbReference>
<evidence type="ECO:0000256" key="6">
    <source>
        <dbReference type="SAM" id="Phobius"/>
    </source>
</evidence>
<feature type="transmembrane region" description="Helical" evidence="6">
    <location>
        <begin position="216"/>
        <end position="246"/>
    </location>
</feature>
<evidence type="ECO:0000256" key="4">
    <source>
        <dbReference type="ARBA" id="ARBA00022989"/>
    </source>
</evidence>
<evidence type="ECO:0000256" key="5">
    <source>
        <dbReference type="ARBA" id="ARBA00023136"/>
    </source>
</evidence>
<name>A0A8T2LD24_ASTMX</name>
<accession>A0A8T2LD24</accession>
<dbReference type="GO" id="GO:0005886">
    <property type="term" value="C:plasma membrane"/>
    <property type="evidence" value="ECO:0007669"/>
    <property type="project" value="TreeGrafter"/>
</dbReference>
<dbReference type="SUPFAM" id="SSF48652">
    <property type="entry name" value="Tetraspanin"/>
    <property type="match status" value="1"/>
</dbReference>
<dbReference type="InterPro" id="IPR008952">
    <property type="entry name" value="Tetraspanin_EC2_sf"/>
</dbReference>
<feature type="transmembrane region" description="Helical" evidence="6">
    <location>
        <begin position="57"/>
        <end position="78"/>
    </location>
</feature>
<keyword evidence="3 6" id="KW-0812">Transmembrane</keyword>
<comment type="subcellular location">
    <subcellularLocation>
        <location evidence="1">Membrane</location>
        <topology evidence="1">Multi-pass membrane protein</topology>
    </subcellularLocation>
</comment>
<comment type="caution">
    <text evidence="7">The sequence shown here is derived from an EMBL/GenBank/DDBJ whole genome shotgun (WGS) entry which is preliminary data.</text>
</comment>
<organism evidence="7 8">
    <name type="scientific">Astyanax mexicanus</name>
    <name type="common">Blind cave fish</name>
    <name type="synonym">Astyanax fasciatus mexicanus</name>
    <dbReference type="NCBI Taxonomy" id="7994"/>
    <lineage>
        <taxon>Eukaryota</taxon>
        <taxon>Metazoa</taxon>
        <taxon>Chordata</taxon>
        <taxon>Craniata</taxon>
        <taxon>Vertebrata</taxon>
        <taxon>Euteleostomi</taxon>
        <taxon>Actinopterygii</taxon>
        <taxon>Neopterygii</taxon>
        <taxon>Teleostei</taxon>
        <taxon>Ostariophysi</taxon>
        <taxon>Characiformes</taxon>
        <taxon>Characoidei</taxon>
        <taxon>Acestrorhamphidae</taxon>
        <taxon>Acestrorhamphinae</taxon>
        <taxon>Astyanax</taxon>
    </lineage>
</organism>
<dbReference type="Pfam" id="PF00335">
    <property type="entry name" value="Tetraspanin"/>
    <property type="match status" value="1"/>
</dbReference>